<evidence type="ECO:0000256" key="13">
    <source>
        <dbReference type="ARBA" id="ARBA00023204"/>
    </source>
</evidence>
<dbReference type="GO" id="GO:0043916">
    <property type="term" value="F:DNA-7-methylguanine glycosylase activity"/>
    <property type="evidence" value="ECO:0007669"/>
    <property type="project" value="TreeGrafter"/>
</dbReference>
<keyword evidence="5" id="KW-0808">Transferase</keyword>
<reference evidence="16" key="1">
    <citation type="submission" date="2015-08" db="EMBL/GenBank/DDBJ databases">
        <authorList>
            <person name="Varghese N."/>
        </authorList>
    </citation>
    <scope>NUCLEOTIDE SEQUENCE [LARGE SCALE GENOMIC DNA]</scope>
    <source>
        <strain evidence="16">DSM 18181</strain>
    </source>
</reference>
<keyword evidence="9" id="KW-0805">Transcription regulation</keyword>
<dbReference type="SUPFAM" id="SSF48150">
    <property type="entry name" value="DNA-glycosylase"/>
    <property type="match status" value="1"/>
</dbReference>
<sequence length="540" mass="58157">MELDPDACYSALLTRDRRFDGWFFVGVASTGVYCRPVCAVRTPLKRNCSFYLSAAAAEQAGFRPCLRCRPELAPGHGVLDLSGQLARAAAALIDQGLSDRDGLGVVAGRVGVTPRHLRRIFETEFGVSPVAYAQTQRLLLAKRLLTDTALPMAEVAGAAGFGSVRRFNHLFRSRYGLTPLRLRKAGSASTGDDLLTLSLAYRPPYAWAPLIDFLARRAVDGVEHITADRYCRAVAFAGAPGAKPVTGWITVSCERPQGRLADPLPEGNKARGSKLPCGSLDGAESERLASREVDKELGAARRFLEPERHSLRLTLPPRLSPHIGRILAGVRRLFDLGARPDLIDTHLPEFAAEVPGLRVPGALNGFEIALRAVVGQQIGLPQARAILARLAQQHGTPVPDAPHGLCRTLPDAPTLAACTPEALQACGLTRARAHSLHALALAVTSGRVTLQPLAPVEPTLAALRALPGIGDWTAQMIALRGLGWPNAFPAADLVLRKQLGLSRPDDVLAHAARWAPWRGYAAMHLWRRAAQGEPECIRTM</sequence>
<evidence type="ECO:0000259" key="14">
    <source>
        <dbReference type="PROSITE" id="PS01124"/>
    </source>
</evidence>
<evidence type="ECO:0000256" key="11">
    <source>
        <dbReference type="ARBA" id="ARBA00023159"/>
    </source>
</evidence>
<dbReference type="InterPro" id="IPR051912">
    <property type="entry name" value="Alkylbase_DNA_Glycosylase/TA"/>
</dbReference>
<evidence type="ECO:0000256" key="8">
    <source>
        <dbReference type="ARBA" id="ARBA00022833"/>
    </source>
</evidence>
<organism evidence="15 16">
    <name type="scientific">Thiomonas bhubaneswarensis</name>
    <dbReference type="NCBI Taxonomy" id="339866"/>
    <lineage>
        <taxon>Bacteria</taxon>
        <taxon>Pseudomonadati</taxon>
        <taxon>Pseudomonadota</taxon>
        <taxon>Betaproteobacteria</taxon>
        <taxon>Burkholderiales</taxon>
        <taxon>Thiomonas</taxon>
    </lineage>
</organism>
<dbReference type="PANTHER" id="PTHR43003:SF13">
    <property type="entry name" value="DNA-3-METHYLADENINE GLYCOSYLASE 2"/>
    <property type="match status" value="1"/>
</dbReference>
<evidence type="ECO:0000256" key="3">
    <source>
        <dbReference type="ARBA" id="ARBA00012000"/>
    </source>
</evidence>
<name>A0A0K6HT82_9BURK</name>
<dbReference type="CDD" id="cd00056">
    <property type="entry name" value="ENDO3c"/>
    <property type="match status" value="1"/>
</dbReference>
<keyword evidence="10" id="KW-0238">DNA-binding</keyword>
<dbReference type="Gene3D" id="1.10.10.60">
    <property type="entry name" value="Homeodomain-like"/>
    <property type="match status" value="2"/>
</dbReference>
<keyword evidence="11" id="KW-0010">Activator</keyword>
<keyword evidence="6" id="KW-0479">Metal-binding</keyword>
<dbReference type="Pfam" id="PF02805">
    <property type="entry name" value="Ada_Zn_binding"/>
    <property type="match status" value="1"/>
</dbReference>
<dbReference type="Gene3D" id="1.10.340.30">
    <property type="entry name" value="Hypothetical protein, domain 2"/>
    <property type="match status" value="1"/>
</dbReference>
<keyword evidence="13" id="KW-0234">DNA repair</keyword>
<gene>
    <name evidence="15" type="ORF">Ga0061069_10213</name>
</gene>
<keyword evidence="4" id="KW-0489">Methyltransferase</keyword>
<evidence type="ECO:0000256" key="10">
    <source>
        <dbReference type="ARBA" id="ARBA00023125"/>
    </source>
</evidence>
<keyword evidence="7" id="KW-0227">DNA damage</keyword>
<evidence type="ECO:0000313" key="15">
    <source>
        <dbReference type="EMBL" id="CUA94242.1"/>
    </source>
</evidence>
<evidence type="ECO:0000256" key="4">
    <source>
        <dbReference type="ARBA" id="ARBA00022603"/>
    </source>
</evidence>
<evidence type="ECO:0000256" key="9">
    <source>
        <dbReference type="ARBA" id="ARBA00023015"/>
    </source>
</evidence>
<accession>A0A0K6HT82</accession>
<dbReference type="SUPFAM" id="SSF57884">
    <property type="entry name" value="Ada DNA repair protein, N-terminal domain (N-Ada 10)"/>
    <property type="match status" value="1"/>
</dbReference>
<dbReference type="InterPro" id="IPR003265">
    <property type="entry name" value="HhH-GPD_domain"/>
</dbReference>
<dbReference type="SMART" id="SM00478">
    <property type="entry name" value="ENDO3c"/>
    <property type="match status" value="1"/>
</dbReference>
<dbReference type="GO" id="GO:0005737">
    <property type="term" value="C:cytoplasm"/>
    <property type="evidence" value="ECO:0007669"/>
    <property type="project" value="TreeGrafter"/>
</dbReference>
<dbReference type="InterPro" id="IPR023170">
    <property type="entry name" value="HhH_base_excis_C"/>
</dbReference>
<dbReference type="InterPro" id="IPR009057">
    <property type="entry name" value="Homeodomain-like_sf"/>
</dbReference>
<dbReference type="Gene3D" id="3.30.310.20">
    <property type="entry name" value="DNA-3-methyladenine glycosylase AlkA, N-terminal domain"/>
    <property type="match status" value="1"/>
</dbReference>
<dbReference type="InterPro" id="IPR004026">
    <property type="entry name" value="Ada_DNA_repair_Zn-bd"/>
</dbReference>
<dbReference type="EMBL" id="CYHF01000002">
    <property type="protein sequence ID" value="CUA94242.1"/>
    <property type="molecule type" value="Genomic_DNA"/>
</dbReference>
<dbReference type="SUPFAM" id="SSF55945">
    <property type="entry name" value="TATA-box binding protein-like"/>
    <property type="match status" value="2"/>
</dbReference>
<proteinExistence type="predicted"/>
<dbReference type="PROSITE" id="PS01124">
    <property type="entry name" value="HTH_ARAC_FAMILY_2"/>
    <property type="match status" value="1"/>
</dbReference>
<evidence type="ECO:0000256" key="12">
    <source>
        <dbReference type="ARBA" id="ARBA00023163"/>
    </source>
</evidence>
<dbReference type="GO" id="GO:0032131">
    <property type="term" value="F:alkylated DNA binding"/>
    <property type="evidence" value="ECO:0007669"/>
    <property type="project" value="TreeGrafter"/>
</dbReference>
<dbReference type="InterPro" id="IPR010316">
    <property type="entry name" value="AlkA_N"/>
</dbReference>
<dbReference type="EC" id="3.2.2.21" evidence="3"/>
<dbReference type="FunFam" id="3.40.10.10:FF:000001">
    <property type="entry name" value="DNA-3-methyladenine glycosylase 2"/>
    <property type="match status" value="1"/>
</dbReference>
<dbReference type="InterPro" id="IPR035451">
    <property type="entry name" value="Ada-like_dom_sf"/>
</dbReference>
<comment type="catalytic activity">
    <reaction evidence="1">
        <text>Hydrolysis of alkylated DNA, releasing 3-methyladenine, 3-methylguanine, 7-methylguanine and 7-methyladenine.</text>
        <dbReference type="EC" id="3.2.2.21"/>
    </reaction>
</comment>
<dbReference type="Pfam" id="PF12833">
    <property type="entry name" value="HTH_18"/>
    <property type="match status" value="1"/>
</dbReference>
<dbReference type="SMART" id="SM00342">
    <property type="entry name" value="HTH_ARAC"/>
    <property type="match status" value="1"/>
</dbReference>
<keyword evidence="8" id="KW-0862">Zinc</keyword>
<evidence type="ECO:0000256" key="7">
    <source>
        <dbReference type="ARBA" id="ARBA00022763"/>
    </source>
</evidence>
<dbReference type="GO" id="GO:0043565">
    <property type="term" value="F:sequence-specific DNA binding"/>
    <property type="evidence" value="ECO:0007669"/>
    <property type="project" value="InterPro"/>
</dbReference>
<evidence type="ECO:0000313" key="16">
    <source>
        <dbReference type="Proteomes" id="UP000183649"/>
    </source>
</evidence>
<keyword evidence="12" id="KW-0804">Transcription</keyword>
<dbReference type="GO" id="GO:0003700">
    <property type="term" value="F:DNA-binding transcription factor activity"/>
    <property type="evidence" value="ECO:0007669"/>
    <property type="project" value="InterPro"/>
</dbReference>
<dbReference type="Gene3D" id="1.10.1670.10">
    <property type="entry name" value="Helix-hairpin-Helix base-excision DNA repair enzymes (C-terminal)"/>
    <property type="match status" value="1"/>
</dbReference>
<feature type="domain" description="HTH araC/xylS-type" evidence="14">
    <location>
        <begin position="87"/>
        <end position="185"/>
    </location>
</feature>
<evidence type="ECO:0000256" key="2">
    <source>
        <dbReference type="ARBA" id="ARBA00001947"/>
    </source>
</evidence>
<dbReference type="GO" id="GO:0008270">
    <property type="term" value="F:zinc ion binding"/>
    <property type="evidence" value="ECO:0007669"/>
    <property type="project" value="InterPro"/>
</dbReference>
<dbReference type="SMART" id="SM01009">
    <property type="entry name" value="AlkA_N"/>
    <property type="match status" value="1"/>
</dbReference>
<dbReference type="GO" id="GO:0006285">
    <property type="term" value="P:base-excision repair, AP site formation"/>
    <property type="evidence" value="ECO:0007669"/>
    <property type="project" value="TreeGrafter"/>
</dbReference>
<dbReference type="OrthoDB" id="9811249at2"/>
<dbReference type="PANTHER" id="PTHR43003">
    <property type="entry name" value="DNA-3-METHYLADENINE GLYCOSYLASE"/>
    <property type="match status" value="1"/>
</dbReference>
<dbReference type="GO" id="GO:0032259">
    <property type="term" value="P:methylation"/>
    <property type="evidence" value="ECO:0007669"/>
    <property type="project" value="UniProtKB-KW"/>
</dbReference>
<protein>
    <recommendedName>
        <fullName evidence="3">DNA-3-methyladenine glycosylase II</fullName>
        <ecNumber evidence="3">3.2.2.21</ecNumber>
    </recommendedName>
</protein>
<dbReference type="RefSeq" id="WP_055449506.1">
    <property type="nucleotide sequence ID" value="NZ_CYHF01000002.1"/>
</dbReference>
<keyword evidence="16" id="KW-1185">Reference proteome</keyword>
<dbReference type="InterPro" id="IPR011257">
    <property type="entry name" value="DNA_glycosylase"/>
</dbReference>
<dbReference type="Proteomes" id="UP000183649">
    <property type="component" value="Unassembled WGS sequence"/>
</dbReference>
<comment type="cofactor">
    <cofactor evidence="2">
        <name>Zn(2+)</name>
        <dbReference type="ChEBI" id="CHEBI:29105"/>
    </cofactor>
</comment>
<dbReference type="GO" id="GO:0008168">
    <property type="term" value="F:methyltransferase activity"/>
    <property type="evidence" value="ECO:0007669"/>
    <property type="project" value="UniProtKB-KW"/>
</dbReference>
<dbReference type="GO" id="GO:0006307">
    <property type="term" value="P:DNA alkylation repair"/>
    <property type="evidence" value="ECO:0007669"/>
    <property type="project" value="TreeGrafter"/>
</dbReference>
<dbReference type="InterPro" id="IPR018060">
    <property type="entry name" value="HTH_AraC"/>
</dbReference>
<dbReference type="SUPFAM" id="SSF46689">
    <property type="entry name" value="Homeodomain-like"/>
    <property type="match status" value="2"/>
</dbReference>
<dbReference type="Pfam" id="PF06029">
    <property type="entry name" value="AlkA_N"/>
    <property type="match status" value="2"/>
</dbReference>
<evidence type="ECO:0000256" key="5">
    <source>
        <dbReference type="ARBA" id="ARBA00022679"/>
    </source>
</evidence>
<evidence type="ECO:0000256" key="6">
    <source>
        <dbReference type="ARBA" id="ARBA00022723"/>
    </source>
</evidence>
<dbReference type="InterPro" id="IPR037046">
    <property type="entry name" value="AlkA_N_sf"/>
</dbReference>
<dbReference type="AlphaFoldDB" id="A0A0K6HT82"/>
<dbReference type="Gene3D" id="3.40.10.10">
    <property type="entry name" value="DNA Methylphosphotriester Repair Domain"/>
    <property type="match status" value="1"/>
</dbReference>
<dbReference type="STRING" id="339866.GCA_001418255_00537"/>
<dbReference type="GO" id="GO:0008725">
    <property type="term" value="F:DNA-3-methyladenine glycosylase activity"/>
    <property type="evidence" value="ECO:0007669"/>
    <property type="project" value="TreeGrafter"/>
</dbReference>
<dbReference type="GO" id="GO:0032993">
    <property type="term" value="C:protein-DNA complex"/>
    <property type="evidence" value="ECO:0007669"/>
    <property type="project" value="TreeGrafter"/>
</dbReference>
<evidence type="ECO:0000256" key="1">
    <source>
        <dbReference type="ARBA" id="ARBA00000086"/>
    </source>
</evidence>